<proteinExistence type="predicted"/>
<comment type="caution">
    <text evidence="7">The sequence shown here is derived from an EMBL/GenBank/DDBJ whole genome shotgun (WGS) entry which is preliminary data.</text>
</comment>
<name>A0AAD7Y8N0_MYTSE</name>
<keyword evidence="8" id="KW-1185">Reference proteome</keyword>
<dbReference type="Pfam" id="PF25298">
    <property type="entry name" value="Baculo_FP_2nd"/>
    <property type="match status" value="1"/>
</dbReference>
<accession>A0AAD7Y8N0</accession>
<evidence type="ECO:0000313" key="7">
    <source>
        <dbReference type="EMBL" id="KAJ8706723.1"/>
    </source>
</evidence>
<evidence type="ECO:0000259" key="6">
    <source>
        <dbReference type="SMART" id="SM00249"/>
    </source>
</evidence>
<feature type="coiled-coil region" evidence="4">
    <location>
        <begin position="118"/>
        <end position="170"/>
    </location>
</feature>
<gene>
    <name evidence="7" type="ORF">PYW07_012801</name>
</gene>
<sequence>MPGAKCGGCGRFISTLEGAKCGKCQVVYHRACVGVPTKANVALNWRCPECKKNVVRDNRPDTPVRGSIQSPTKEAEEDPAAEATSTPSNFGASPRAEVSTVELSPVTGSDLGQIVKELRALREDIHMFRKEMEVEMAELKSTLSTCNTRIDSLEARVDVLEMQASSVSATSVDRVVEELRRELNDRDQDLLSNDIEVSNLPEHKAENTAHIVLAIGRKLGVAIEGRDIVSAERVGGRQLNVSGPSGATEARPRVVVVRLARRDLRDQLLTSARVRRGATTADLDLPGPAQRFYLNERLTKTNRQLFRRARDAANLHGWRFVWTKQGRILARKTPADRTQRIRTEEDLSRIFGSANDTA</sequence>
<evidence type="ECO:0000256" key="4">
    <source>
        <dbReference type="SAM" id="Coils"/>
    </source>
</evidence>
<keyword evidence="1" id="KW-0479">Metal-binding</keyword>
<dbReference type="EMBL" id="JARGEI010000028">
    <property type="protein sequence ID" value="KAJ8706723.1"/>
    <property type="molecule type" value="Genomic_DNA"/>
</dbReference>
<evidence type="ECO:0000313" key="8">
    <source>
        <dbReference type="Proteomes" id="UP001231518"/>
    </source>
</evidence>
<dbReference type="Gene3D" id="3.30.40.10">
    <property type="entry name" value="Zinc/RING finger domain, C3HC4 (zinc finger)"/>
    <property type="match status" value="1"/>
</dbReference>
<dbReference type="CDD" id="cd15489">
    <property type="entry name" value="PHD_SF"/>
    <property type="match status" value="1"/>
</dbReference>
<dbReference type="SMART" id="SM00249">
    <property type="entry name" value="PHD"/>
    <property type="match status" value="1"/>
</dbReference>
<keyword evidence="2" id="KW-0863">Zinc-finger</keyword>
<keyword evidence="3" id="KW-0862">Zinc</keyword>
<feature type="domain" description="Zinc finger PHD-type" evidence="6">
    <location>
        <begin position="5"/>
        <end position="51"/>
    </location>
</feature>
<organism evidence="7 8">
    <name type="scientific">Mythimna separata</name>
    <name type="common">Oriental armyworm</name>
    <name type="synonym">Pseudaletia separata</name>
    <dbReference type="NCBI Taxonomy" id="271217"/>
    <lineage>
        <taxon>Eukaryota</taxon>
        <taxon>Metazoa</taxon>
        <taxon>Ecdysozoa</taxon>
        <taxon>Arthropoda</taxon>
        <taxon>Hexapoda</taxon>
        <taxon>Insecta</taxon>
        <taxon>Pterygota</taxon>
        <taxon>Neoptera</taxon>
        <taxon>Endopterygota</taxon>
        <taxon>Lepidoptera</taxon>
        <taxon>Glossata</taxon>
        <taxon>Ditrysia</taxon>
        <taxon>Noctuoidea</taxon>
        <taxon>Noctuidae</taxon>
        <taxon>Noctuinae</taxon>
        <taxon>Hadenini</taxon>
        <taxon>Mythimna</taxon>
    </lineage>
</organism>
<feature type="region of interest" description="Disordered" evidence="5">
    <location>
        <begin position="56"/>
        <end position="97"/>
    </location>
</feature>
<dbReference type="GO" id="GO:0008270">
    <property type="term" value="F:zinc ion binding"/>
    <property type="evidence" value="ECO:0007669"/>
    <property type="project" value="UniProtKB-KW"/>
</dbReference>
<protein>
    <recommendedName>
        <fullName evidence="6">Zinc finger PHD-type domain-containing protein</fullName>
    </recommendedName>
</protein>
<evidence type="ECO:0000256" key="2">
    <source>
        <dbReference type="ARBA" id="ARBA00022771"/>
    </source>
</evidence>
<reference evidence="7" key="1">
    <citation type="submission" date="2023-03" db="EMBL/GenBank/DDBJ databases">
        <title>Chromosome-level genomes of two armyworms, Mythimna separata and Mythimna loreyi, provide insights into the biosynthesis and reception of sex pheromones.</title>
        <authorList>
            <person name="Zhao H."/>
        </authorList>
    </citation>
    <scope>NUCLEOTIDE SEQUENCE</scope>
    <source>
        <strain evidence="7">BeijingLab</strain>
        <tissue evidence="7">Pupa</tissue>
    </source>
</reference>
<evidence type="ECO:0000256" key="1">
    <source>
        <dbReference type="ARBA" id="ARBA00022723"/>
    </source>
</evidence>
<dbReference type="InterPro" id="IPR011011">
    <property type="entry name" value="Znf_FYVE_PHD"/>
</dbReference>
<dbReference type="Proteomes" id="UP001231518">
    <property type="component" value="Chromosome 30"/>
</dbReference>
<dbReference type="InterPro" id="IPR013083">
    <property type="entry name" value="Znf_RING/FYVE/PHD"/>
</dbReference>
<evidence type="ECO:0000256" key="5">
    <source>
        <dbReference type="SAM" id="MobiDB-lite"/>
    </source>
</evidence>
<dbReference type="AlphaFoldDB" id="A0AAD7Y8N0"/>
<dbReference type="InterPro" id="IPR057251">
    <property type="entry name" value="FP_C"/>
</dbReference>
<dbReference type="SUPFAM" id="SSF57903">
    <property type="entry name" value="FYVE/PHD zinc finger"/>
    <property type="match status" value="1"/>
</dbReference>
<keyword evidence="4" id="KW-0175">Coiled coil</keyword>
<evidence type="ECO:0000256" key="3">
    <source>
        <dbReference type="ARBA" id="ARBA00022833"/>
    </source>
</evidence>
<dbReference type="InterPro" id="IPR001965">
    <property type="entry name" value="Znf_PHD"/>
</dbReference>